<reference evidence="2 3" key="1">
    <citation type="submission" date="2024-04" db="EMBL/GenBank/DDBJ databases">
        <authorList>
            <person name="Fracassetti M."/>
        </authorList>
    </citation>
    <scope>NUCLEOTIDE SEQUENCE [LARGE SCALE GENOMIC DNA]</scope>
</reference>
<protein>
    <submittedName>
        <fullName evidence="2">Uncharacterized protein</fullName>
    </submittedName>
</protein>
<organism evidence="2 3">
    <name type="scientific">Linum trigynum</name>
    <dbReference type="NCBI Taxonomy" id="586398"/>
    <lineage>
        <taxon>Eukaryota</taxon>
        <taxon>Viridiplantae</taxon>
        <taxon>Streptophyta</taxon>
        <taxon>Embryophyta</taxon>
        <taxon>Tracheophyta</taxon>
        <taxon>Spermatophyta</taxon>
        <taxon>Magnoliopsida</taxon>
        <taxon>eudicotyledons</taxon>
        <taxon>Gunneridae</taxon>
        <taxon>Pentapetalae</taxon>
        <taxon>rosids</taxon>
        <taxon>fabids</taxon>
        <taxon>Malpighiales</taxon>
        <taxon>Linaceae</taxon>
        <taxon>Linum</taxon>
    </lineage>
</organism>
<name>A0AAV2CWJ5_9ROSI</name>
<sequence length="95" mass="10594">MVVELQSCTDGHREPSRRSTPGAEAIVRWRILDSSGRSSLGAGGKIENGEIVRRRVSRVEGDGELGHQDPDGKRSLGIRCKIEPWEIVHRRVPRV</sequence>
<keyword evidence="3" id="KW-1185">Reference proteome</keyword>
<gene>
    <name evidence="2" type="ORF">LTRI10_LOCUS7703</name>
</gene>
<feature type="region of interest" description="Disordered" evidence="1">
    <location>
        <begin position="1"/>
        <end position="21"/>
    </location>
</feature>
<evidence type="ECO:0000313" key="3">
    <source>
        <dbReference type="Proteomes" id="UP001497516"/>
    </source>
</evidence>
<evidence type="ECO:0000313" key="2">
    <source>
        <dbReference type="EMBL" id="CAL1360257.1"/>
    </source>
</evidence>
<dbReference type="AlphaFoldDB" id="A0AAV2CWJ5"/>
<proteinExistence type="predicted"/>
<dbReference type="EMBL" id="OZ034814">
    <property type="protein sequence ID" value="CAL1360257.1"/>
    <property type="molecule type" value="Genomic_DNA"/>
</dbReference>
<dbReference type="Proteomes" id="UP001497516">
    <property type="component" value="Chromosome 10"/>
</dbReference>
<accession>A0AAV2CWJ5</accession>
<evidence type="ECO:0000256" key="1">
    <source>
        <dbReference type="SAM" id="MobiDB-lite"/>
    </source>
</evidence>